<dbReference type="GO" id="GO:0000166">
    <property type="term" value="F:nucleotide binding"/>
    <property type="evidence" value="ECO:0007669"/>
    <property type="project" value="InterPro"/>
</dbReference>
<protein>
    <submittedName>
        <fullName evidence="2">Putative dehydrogenase</fullName>
    </submittedName>
</protein>
<accession>A9CZT3</accession>
<organism evidence="2 3">
    <name type="scientific">Hoeflea phototrophica (strain DSM 17068 / NCIMB 14078 / DFL-43)</name>
    <dbReference type="NCBI Taxonomy" id="411684"/>
    <lineage>
        <taxon>Bacteria</taxon>
        <taxon>Pseudomonadati</taxon>
        <taxon>Pseudomonadota</taxon>
        <taxon>Alphaproteobacteria</taxon>
        <taxon>Hyphomicrobiales</taxon>
        <taxon>Rhizobiaceae</taxon>
        <taxon>Hoeflea</taxon>
    </lineage>
</organism>
<dbReference type="SUPFAM" id="SSF51735">
    <property type="entry name" value="NAD(P)-binding Rossmann-fold domains"/>
    <property type="match status" value="1"/>
</dbReference>
<dbReference type="Gene3D" id="3.40.50.720">
    <property type="entry name" value="NAD(P)-binding Rossmann-like Domain"/>
    <property type="match status" value="1"/>
</dbReference>
<comment type="caution">
    <text evidence="2">The sequence shown here is derived from an EMBL/GenBank/DDBJ whole genome shotgun (WGS) entry which is preliminary data.</text>
</comment>
<evidence type="ECO:0000313" key="2">
    <source>
        <dbReference type="EMBL" id="EDQ34839.1"/>
    </source>
</evidence>
<gene>
    <name evidence="2" type="ORF">HPDFL43_01540</name>
</gene>
<dbReference type="PANTHER" id="PTHR43377:SF1">
    <property type="entry name" value="BILIVERDIN REDUCTASE A"/>
    <property type="match status" value="1"/>
</dbReference>
<dbReference type="InterPro" id="IPR000683">
    <property type="entry name" value="Gfo/Idh/MocA-like_OxRdtase_N"/>
</dbReference>
<dbReference type="RefSeq" id="WP_007196100.1">
    <property type="nucleotide sequence ID" value="NZ_CM002917.1"/>
</dbReference>
<reference evidence="2 3" key="1">
    <citation type="submission" date="2007-10" db="EMBL/GenBank/DDBJ databases">
        <authorList>
            <person name="Wagner-Dobler I."/>
            <person name="Ferriera S."/>
            <person name="Johnson J."/>
            <person name="Kravitz S."/>
            <person name="Beeson K."/>
            <person name="Sutton G."/>
            <person name="Rogers Y.-H."/>
            <person name="Friedman R."/>
            <person name="Frazier M."/>
            <person name="Venter J.C."/>
        </authorList>
    </citation>
    <scope>NUCLEOTIDE SEQUENCE [LARGE SCALE GENOMIC DNA]</scope>
    <source>
        <strain evidence="2 3">DFL-43</strain>
    </source>
</reference>
<dbReference type="PANTHER" id="PTHR43377">
    <property type="entry name" value="BILIVERDIN REDUCTASE A"/>
    <property type="match status" value="1"/>
</dbReference>
<dbReference type="AlphaFoldDB" id="A9CZT3"/>
<dbReference type="InterPro" id="IPR036291">
    <property type="entry name" value="NAD(P)-bd_dom_sf"/>
</dbReference>
<dbReference type="Gene3D" id="3.30.360.10">
    <property type="entry name" value="Dihydrodipicolinate Reductase, domain 2"/>
    <property type="match status" value="1"/>
</dbReference>
<name>A9CZT3_HOEPD</name>
<dbReference type="Pfam" id="PF01408">
    <property type="entry name" value="GFO_IDH_MocA"/>
    <property type="match status" value="1"/>
</dbReference>
<dbReference type="EMBL" id="ABIA03000002">
    <property type="protein sequence ID" value="EDQ34839.1"/>
    <property type="molecule type" value="Genomic_DNA"/>
</dbReference>
<proteinExistence type="predicted"/>
<reference evidence="2 3" key="2">
    <citation type="submission" date="2012-06" db="EMBL/GenBank/DDBJ databases">
        <authorList>
            <person name="Fiebig A."/>
        </authorList>
    </citation>
    <scope>NUCLEOTIDE SEQUENCE [LARGE SCALE GENOMIC DNA]</scope>
    <source>
        <strain evidence="2 3">DFL-43</strain>
    </source>
</reference>
<dbReference type="Proteomes" id="UP000004291">
    <property type="component" value="Chromosome"/>
</dbReference>
<feature type="domain" description="Gfo/Idh/MocA-like oxidoreductase N-terminal" evidence="1">
    <location>
        <begin position="6"/>
        <end position="123"/>
    </location>
</feature>
<evidence type="ECO:0000259" key="1">
    <source>
        <dbReference type="Pfam" id="PF01408"/>
    </source>
</evidence>
<keyword evidence="3" id="KW-1185">Reference proteome</keyword>
<dbReference type="InterPro" id="IPR051450">
    <property type="entry name" value="Gfo/Idh/MocA_Oxidoreductases"/>
</dbReference>
<evidence type="ECO:0000313" key="3">
    <source>
        <dbReference type="Proteomes" id="UP000004291"/>
    </source>
</evidence>
<dbReference type="HOGENOM" id="CLU_882159_0_0_5"/>
<sequence length="315" mass="35113">MGMTGIAIVGAGNMAREHIRAFQSLDGVEITGIHSRTTERAQKLAEEFGIAHICDSIPQLREQSGADLVIVTVPELSANAVAKQCFARDWAVLLEKPAGYDLADAEDIAAAARGRSKPVLVGFNRRFYSSTQAVRADLESRPTELRYVHVQDQQSYEEARRYNHPEKVVEKFMYANSIHNIDLIMALCRGEPVEVLPIMPWKGEETEVVLVHIRFDSGDTALYEGIWKGPGPWACAVSTPSRRWTMQPLERATFQNRNSRAQTQVEPEARDIDFKAGFVSQAQAVLDAVCGKPSNAIDINESLRTMRMIHQMFGV</sequence>
<dbReference type="eggNOG" id="COG0673">
    <property type="taxonomic scope" value="Bacteria"/>
</dbReference>
<dbReference type="STRING" id="411684.HPDFL43_01540"/>